<evidence type="ECO:0000313" key="1">
    <source>
        <dbReference type="EMBL" id="KAJ0097615.1"/>
    </source>
</evidence>
<keyword evidence="2" id="KW-1185">Reference proteome</keyword>
<protein>
    <submittedName>
        <fullName evidence="1">Uncharacterized protein</fullName>
    </submittedName>
</protein>
<sequence length="80" mass="9591">MLKLRNELHLLLLKITAEEQLVVLKAPLHRPRRHISISSLNFLRESVNQSRRIRRRFRDSATDQRSHYHVVYQQRSALHG</sequence>
<accession>A0ACC1BFA4</accession>
<reference evidence="2" key="1">
    <citation type="journal article" date="2023" name="G3 (Bethesda)">
        <title>Genome assembly and association tests identify interacting loci associated with vigor, precocity, and sex in interspecific pistachio rootstocks.</title>
        <authorList>
            <person name="Palmer W."/>
            <person name="Jacygrad E."/>
            <person name="Sagayaradj S."/>
            <person name="Cavanaugh K."/>
            <person name="Han R."/>
            <person name="Bertier L."/>
            <person name="Beede B."/>
            <person name="Kafkas S."/>
            <person name="Golino D."/>
            <person name="Preece J."/>
            <person name="Michelmore R."/>
        </authorList>
    </citation>
    <scope>NUCLEOTIDE SEQUENCE [LARGE SCALE GENOMIC DNA]</scope>
</reference>
<dbReference type="Proteomes" id="UP001164250">
    <property type="component" value="Chromosome 5"/>
</dbReference>
<name>A0ACC1BFA4_9ROSI</name>
<comment type="caution">
    <text evidence="1">The sequence shown here is derived from an EMBL/GenBank/DDBJ whole genome shotgun (WGS) entry which is preliminary data.</text>
</comment>
<dbReference type="EMBL" id="CM047901">
    <property type="protein sequence ID" value="KAJ0097615.1"/>
    <property type="molecule type" value="Genomic_DNA"/>
</dbReference>
<evidence type="ECO:0000313" key="2">
    <source>
        <dbReference type="Proteomes" id="UP001164250"/>
    </source>
</evidence>
<proteinExistence type="predicted"/>
<organism evidence="1 2">
    <name type="scientific">Pistacia atlantica</name>
    <dbReference type="NCBI Taxonomy" id="434234"/>
    <lineage>
        <taxon>Eukaryota</taxon>
        <taxon>Viridiplantae</taxon>
        <taxon>Streptophyta</taxon>
        <taxon>Embryophyta</taxon>
        <taxon>Tracheophyta</taxon>
        <taxon>Spermatophyta</taxon>
        <taxon>Magnoliopsida</taxon>
        <taxon>eudicotyledons</taxon>
        <taxon>Gunneridae</taxon>
        <taxon>Pentapetalae</taxon>
        <taxon>rosids</taxon>
        <taxon>malvids</taxon>
        <taxon>Sapindales</taxon>
        <taxon>Anacardiaceae</taxon>
        <taxon>Pistacia</taxon>
    </lineage>
</organism>
<gene>
    <name evidence="1" type="ORF">Patl1_27342</name>
</gene>